<dbReference type="Gene3D" id="3.40.50.2000">
    <property type="entry name" value="Glycogen Phosphorylase B"/>
    <property type="match status" value="1"/>
</dbReference>
<keyword evidence="2 5" id="KW-0328">Glycosyltransferase</keyword>
<dbReference type="Pfam" id="PF00201">
    <property type="entry name" value="UDPGT"/>
    <property type="match status" value="1"/>
</dbReference>
<dbReference type="CDD" id="cd03784">
    <property type="entry name" value="GT1_Gtf-like"/>
    <property type="match status" value="1"/>
</dbReference>
<feature type="transmembrane region" description="Helical" evidence="6">
    <location>
        <begin position="446"/>
        <end position="469"/>
    </location>
</feature>
<dbReference type="PANTHER" id="PTHR48043">
    <property type="entry name" value="EG:EG0003.4 PROTEIN-RELATED"/>
    <property type="match status" value="1"/>
</dbReference>
<evidence type="ECO:0000256" key="6">
    <source>
        <dbReference type="RuleBase" id="RU362059"/>
    </source>
</evidence>
<keyword evidence="7" id="KW-1185">Reference proteome</keyword>
<comment type="catalytic activity">
    <reaction evidence="4 6">
        <text>glucuronate acceptor + UDP-alpha-D-glucuronate = acceptor beta-D-glucuronoside + UDP + H(+)</text>
        <dbReference type="Rhea" id="RHEA:21032"/>
        <dbReference type="ChEBI" id="CHEBI:15378"/>
        <dbReference type="ChEBI" id="CHEBI:58052"/>
        <dbReference type="ChEBI" id="CHEBI:58223"/>
        <dbReference type="ChEBI" id="CHEBI:132367"/>
        <dbReference type="ChEBI" id="CHEBI:132368"/>
        <dbReference type="EC" id="2.4.1.17"/>
    </reaction>
</comment>
<evidence type="ECO:0000313" key="8">
    <source>
        <dbReference type="WBParaSite" id="Minc3s00969g19426"/>
    </source>
</evidence>
<keyword evidence="6" id="KW-0472">Membrane</keyword>
<proteinExistence type="inferred from homology"/>
<name>A0A914LWH6_MELIC</name>
<keyword evidence="6" id="KW-0812">Transmembrane</keyword>
<dbReference type="WBParaSite" id="Minc3s00969g19426">
    <property type="protein sequence ID" value="Minc3s00969g19426"/>
    <property type="gene ID" value="Minc3s00969g19426"/>
</dbReference>
<evidence type="ECO:0000313" key="7">
    <source>
        <dbReference type="Proteomes" id="UP000887563"/>
    </source>
</evidence>
<dbReference type="InterPro" id="IPR002213">
    <property type="entry name" value="UDP_glucos_trans"/>
</dbReference>
<protein>
    <recommendedName>
        <fullName evidence="6">UDP-glucuronosyltransferase</fullName>
        <ecNumber evidence="6">2.4.1.17</ecNumber>
    </recommendedName>
</protein>
<dbReference type="InterPro" id="IPR035595">
    <property type="entry name" value="UDP_glycos_trans_CS"/>
</dbReference>
<dbReference type="PANTHER" id="PTHR48043:SF145">
    <property type="entry name" value="FI06409P-RELATED"/>
    <property type="match status" value="1"/>
</dbReference>
<comment type="similarity">
    <text evidence="1 5">Belongs to the UDP-glycosyltransferase family.</text>
</comment>
<dbReference type="GO" id="GO:0016020">
    <property type="term" value="C:membrane"/>
    <property type="evidence" value="ECO:0007669"/>
    <property type="project" value="UniProtKB-SubCell"/>
</dbReference>
<evidence type="ECO:0000256" key="5">
    <source>
        <dbReference type="RuleBase" id="RU003718"/>
    </source>
</evidence>
<accession>A0A914LWH6</accession>
<comment type="subcellular location">
    <subcellularLocation>
        <location evidence="6">Membrane</location>
        <topology evidence="6">Single-pass membrane protein</topology>
    </subcellularLocation>
</comment>
<keyword evidence="6" id="KW-1133">Transmembrane helix</keyword>
<dbReference type="PROSITE" id="PS00375">
    <property type="entry name" value="UDPGT"/>
    <property type="match status" value="1"/>
</dbReference>
<evidence type="ECO:0000256" key="3">
    <source>
        <dbReference type="ARBA" id="ARBA00022679"/>
    </source>
</evidence>
<dbReference type="GO" id="GO:0015020">
    <property type="term" value="F:glucuronosyltransferase activity"/>
    <property type="evidence" value="ECO:0007669"/>
    <property type="project" value="UniProtKB-EC"/>
</dbReference>
<evidence type="ECO:0000256" key="1">
    <source>
        <dbReference type="ARBA" id="ARBA00009995"/>
    </source>
</evidence>
<reference evidence="8" key="1">
    <citation type="submission" date="2022-11" db="UniProtKB">
        <authorList>
            <consortium name="WormBaseParasite"/>
        </authorList>
    </citation>
    <scope>IDENTIFICATION</scope>
</reference>
<organism evidence="7 8">
    <name type="scientific">Meloidogyne incognita</name>
    <name type="common">Southern root-knot nematode worm</name>
    <name type="synonym">Oxyuris incognita</name>
    <dbReference type="NCBI Taxonomy" id="6306"/>
    <lineage>
        <taxon>Eukaryota</taxon>
        <taxon>Metazoa</taxon>
        <taxon>Ecdysozoa</taxon>
        <taxon>Nematoda</taxon>
        <taxon>Chromadorea</taxon>
        <taxon>Rhabditida</taxon>
        <taxon>Tylenchina</taxon>
        <taxon>Tylenchomorpha</taxon>
        <taxon>Tylenchoidea</taxon>
        <taxon>Meloidogynidae</taxon>
        <taxon>Meloidogyninae</taxon>
        <taxon>Meloidogyne</taxon>
        <taxon>Meloidogyne incognita group</taxon>
    </lineage>
</organism>
<evidence type="ECO:0000256" key="2">
    <source>
        <dbReference type="ARBA" id="ARBA00022676"/>
    </source>
</evidence>
<dbReference type="InterPro" id="IPR050271">
    <property type="entry name" value="UDP-glycosyltransferase"/>
</dbReference>
<dbReference type="EC" id="2.4.1.17" evidence="6"/>
<dbReference type="SUPFAM" id="SSF53756">
    <property type="entry name" value="UDP-Glycosyltransferase/glycogen phosphorylase"/>
    <property type="match status" value="1"/>
</dbReference>
<keyword evidence="3 5" id="KW-0808">Transferase</keyword>
<evidence type="ECO:0000256" key="4">
    <source>
        <dbReference type="ARBA" id="ARBA00047475"/>
    </source>
</evidence>
<sequence>MDSDHKVKNETSRVNPAYKYIVEPTPENAELLDVKKNSLVTASFANRRPFLTLFGHQNDPIGPIFVTACKETIKERELLQKLEKEHFDVGIGENYDHCAAAIFHKIGVRVQVTAYAVQLLHWIARKYDIPTFASYVPNNFAPRLGLESFSNRIVNFYNDFYEWIWMHDHFRRLQDPIIRAEFGEDFPDLNELLKKSSLVFINTNPFIDFPRPISNKIVYIGGLVQDSASPDSKILDKRTKNILNEAKEGAILFSFGSITDTTKITNYMRNSILNAFKRFPNVHFIWKLDKETIKNQSELFKSFTNVHAFEWIRQTAILAHPNLRAFISHCGQNSLTESVTAGVPVIGLPLFADQFYNADVAQKLGFGLQIDVNDLNGPNAESILTETIEKILTDPSFRQKTQIIAKKFKLTPFNPKERLVKWVEFAAEFSDLSELDLPGAKEMNWVVYYSIDVILFSTVFVFILFWVVWKVLKKILVGLTSILYYCFLTFSKDIKLEERRKQE</sequence>
<dbReference type="AlphaFoldDB" id="A0A914LWH6"/>
<dbReference type="FunFam" id="3.40.50.2000:FF:000021">
    <property type="entry name" value="UDP-glucuronosyltransferase"/>
    <property type="match status" value="1"/>
</dbReference>
<dbReference type="Proteomes" id="UP000887563">
    <property type="component" value="Unplaced"/>
</dbReference>